<keyword evidence="5" id="KW-1185">Reference proteome</keyword>
<dbReference type="KEGG" id="ccot:CCAX7_009670"/>
<proteinExistence type="inferred from homology"/>
<dbReference type="Proteomes" id="UP000287394">
    <property type="component" value="Chromosome"/>
</dbReference>
<dbReference type="AlphaFoldDB" id="A0A402CUA4"/>
<evidence type="ECO:0000256" key="1">
    <source>
        <dbReference type="ARBA" id="ARBA00023026"/>
    </source>
</evidence>
<evidence type="ECO:0000313" key="5">
    <source>
        <dbReference type="Proteomes" id="UP000287394"/>
    </source>
</evidence>
<evidence type="ECO:0000313" key="4">
    <source>
        <dbReference type="EMBL" id="BDI28916.1"/>
    </source>
</evidence>
<dbReference type="OrthoDB" id="2664173at2"/>
<feature type="domain" description="Protein OrfX2/OrfX3/P47" evidence="3">
    <location>
        <begin position="3"/>
        <end position="376"/>
    </location>
</feature>
<dbReference type="EMBL" id="AP025739">
    <property type="protein sequence ID" value="BDI28916.1"/>
    <property type="molecule type" value="Genomic_DNA"/>
</dbReference>
<comment type="similarity">
    <text evidence="2">Belongs to the TULIP P47 family.</text>
</comment>
<keyword evidence="1" id="KW-0843">Virulence</keyword>
<evidence type="ECO:0000259" key="3">
    <source>
        <dbReference type="Pfam" id="PF06597"/>
    </source>
</evidence>
<evidence type="ECO:0000256" key="2">
    <source>
        <dbReference type="ARBA" id="ARBA00035010"/>
    </source>
</evidence>
<dbReference type="InterPro" id="IPR010567">
    <property type="entry name" value="OrfX2/OrfX3/P47"/>
</dbReference>
<organism evidence="4 5">
    <name type="scientific">Capsulimonas corticalis</name>
    <dbReference type="NCBI Taxonomy" id="2219043"/>
    <lineage>
        <taxon>Bacteria</taxon>
        <taxon>Bacillati</taxon>
        <taxon>Armatimonadota</taxon>
        <taxon>Armatimonadia</taxon>
        <taxon>Capsulimonadales</taxon>
        <taxon>Capsulimonadaceae</taxon>
        <taxon>Capsulimonas</taxon>
    </lineage>
</organism>
<protein>
    <recommendedName>
        <fullName evidence="3">Protein OrfX2/OrfX3/P47 domain-containing protein</fullName>
    </recommendedName>
</protein>
<reference evidence="4 5" key="1">
    <citation type="journal article" date="2019" name="Int. J. Syst. Evol. Microbiol.">
        <title>Capsulimonas corticalis gen. nov., sp. nov., an aerobic capsulated bacterium, of a novel bacterial order, Capsulimonadales ord. nov., of the class Armatimonadia of the phylum Armatimonadetes.</title>
        <authorList>
            <person name="Li J."/>
            <person name="Kudo C."/>
            <person name="Tonouchi A."/>
        </authorList>
    </citation>
    <scope>NUCLEOTIDE SEQUENCE [LARGE SCALE GENOMIC DNA]</scope>
    <source>
        <strain evidence="4 5">AX-7</strain>
    </source>
</reference>
<dbReference type="Pfam" id="PF06597">
    <property type="entry name" value="Clostridium_P47"/>
    <property type="match status" value="1"/>
</dbReference>
<accession>A0A402CUA4</accession>
<gene>
    <name evidence="4" type="ORF">CCAX7_009670</name>
</gene>
<name>A0A402CUA4_9BACT</name>
<sequence>MNTYGWDTVFIVNEDRINTIMAAHKDTVTQCFEMAVPGTPTQKASGLFGAWQVAQGGSHEIIHLRLPIDQGVLSSPDGPINLAGLTLVIAVQLRWLEVQGNQNQQALKFDYRRLAEPNNPPTQDELSVIELRDPDSVLTPAQNALLSYALGKYLVANADQARFTFATVNLVPPTINSWLAPKKSAYAYLQKESSDTGYLVIFSVTTDRDISNLERRVDEKAFPTATNASFLISDKLFLLNSVAPALAKAFNTNSEAFVFMEGERTLRNKHALWARTVRVGLIDYTPSISTLIVRSGENNLDGIYSGSVDMRAGIMLYYNIHAKNPGYYDSGNGMLAFQPDPHPVESHNADIPWWFYLTGIIVIAIVEIVVKVISDDLARQITDDNRERLALGKNPPSSISWGYDSGWSVSFVGINGAVYLHGNV</sequence>
<dbReference type="RefSeq" id="WP_119320972.1">
    <property type="nucleotide sequence ID" value="NZ_AP025739.1"/>
</dbReference>